<evidence type="ECO:0000256" key="2">
    <source>
        <dbReference type="ARBA" id="ARBA00023118"/>
    </source>
</evidence>
<keyword evidence="5" id="KW-1185">Reference proteome</keyword>
<evidence type="ECO:0000313" key="5">
    <source>
        <dbReference type="Proteomes" id="UP000250125"/>
    </source>
</evidence>
<proteinExistence type="inferred from homology"/>
<dbReference type="KEGG" id="tsl:A3L11_06125"/>
<evidence type="ECO:0000256" key="1">
    <source>
        <dbReference type="ARBA" id="ARBA00010891"/>
    </source>
</evidence>
<dbReference type="AlphaFoldDB" id="A0A2Z2MN03"/>
<dbReference type="NCBIfam" id="TIGR01874">
    <property type="entry name" value="cas_cas5a"/>
    <property type="match status" value="1"/>
</dbReference>
<keyword evidence="2" id="KW-0051">Antiviral defense</keyword>
<evidence type="ECO:0000313" key="4">
    <source>
        <dbReference type="EMBL" id="ASJ08821.1"/>
    </source>
</evidence>
<dbReference type="Gene3D" id="3.30.70.3120">
    <property type="match status" value="1"/>
</dbReference>
<dbReference type="GeneID" id="33317797"/>
<evidence type="ECO:0000256" key="3">
    <source>
        <dbReference type="ARBA" id="ARBA00025626"/>
    </source>
</evidence>
<accession>A0A2Z2MN03</accession>
<gene>
    <name evidence="4" type="ORF">A3L11_06125</name>
</gene>
<dbReference type="InterPro" id="IPR053725">
    <property type="entry name" value="CRISPR_Cas5_sf"/>
</dbReference>
<dbReference type="InterPro" id="IPR010153">
    <property type="entry name" value="CRISPR-assoc_prot_Cas5a-typ"/>
</dbReference>
<dbReference type="GO" id="GO:0051607">
    <property type="term" value="P:defense response to virus"/>
    <property type="evidence" value="ECO:0007669"/>
    <property type="project" value="UniProtKB-KW"/>
</dbReference>
<comment type="similarity">
    <text evidence="1">Belongs to the CRISPR-associated protein Cas5 family. Subtype I-A/Apern subfamily.</text>
</comment>
<dbReference type="EMBL" id="CP015103">
    <property type="protein sequence ID" value="ASJ08821.1"/>
    <property type="molecule type" value="Genomic_DNA"/>
</dbReference>
<protein>
    <submittedName>
        <fullName evidence="4">Type I-A CRISPR-associated protein Cas5</fullName>
    </submittedName>
</protein>
<dbReference type="Proteomes" id="UP000250125">
    <property type="component" value="Chromosome"/>
</dbReference>
<dbReference type="RefSeq" id="WP_088856057.1">
    <property type="nucleotide sequence ID" value="NZ_CP015103.1"/>
</dbReference>
<organism evidence="4 5">
    <name type="scientific">Thermococcus siculi</name>
    <dbReference type="NCBI Taxonomy" id="72803"/>
    <lineage>
        <taxon>Archaea</taxon>
        <taxon>Methanobacteriati</taxon>
        <taxon>Methanobacteriota</taxon>
        <taxon>Thermococci</taxon>
        <taxon>Thermococcales</taxon>
        <taxon>Thermococcaceae</taxon>
        <taxon>Thermococcus</taxon>
    </lineage>
</organism>
<dbReference type="OrthoDB" id="99508at2157"/>
<reference evidence="4 5" key="1">
    <citation type="submission" date="2016-04" db="EMBL/GenBank/DDBJ databases">
        <title>Complete genome sequence of Thermococcus siculi type strain RG-20.</title>
        <authorList>
            <person name="Oger P.M."/>
        </authorList>
    </citation>
    <scope>NUCLEOTIDE SEQUENCE [LARGE SCALE GENOMIC DNA]</scope>
    <source>
        <strain evidence="4 5">RG-20</strain>
    </source>
</reference>
<sequence length="274" mass="30844">MNVLLVRLRFPFFSVARRSYQVRTSLLLPPPSSLKGALAKGLILLNPEKYASDSLDKAASKAVGEIESKLVNVKAVSVAPISPLVKNAFLLKRLRNLESGSKAEKGDAMRREYTFTRELLVAYVFKDLTREEKERYLKAAMLIDIVGDTESIATPLWASFVEPEEKIAPLAFSAPYSEISSLLFPNIRAKGKIKVYTERAWVSPDYSRAIQAKRKRGKGKKGPEEETFYLPIEERRHKRTVYYTRTVYSPNVGKALTIDGEVLGIWIPKNSSES</sequence>
<comment type="function">
    <text evidence="3">CRISPR (clustered regularly interspaced short palindromic repeat) is an adaptive immune system that provides protection against mobile genetic elements (viruses, transposable elements and conjugative plasmids). CRISPR clusters contain spacers, sequences complementary to antecedent mobile elements, and target invading nucleic acids. CRISPR clusters are transcribed and processed into CRISPR RNA (crRNA).</text>
</comment>
<dbReference type="NCBIfam" id="TIGR02593">
    <property type="entry name" value="CRISPR_cas5"/>
    <property type="match status" value="1"/>
</dbReference>
<name>A0A2Z2MN03_9EURY</name>
<dbReference type="InterPro" id="IPR013422">
    <property type="entry name" value="CRISPR-assoc_prot_Cas5_N"/>
</dbReference>